<keyword evidence="3" id="KW-1185">Reference proteome</keyword>
<keyword evidence="1" id="KW-0472">Membrane</keyword>
<feature type="transmembrane region" description="Helical" evidence="1">
    <location>
        <begin position="7"/>
        <end position="25"/>
    </location>
</feature>
<comment type="caution">
    <text evidence="2">The sequence shown here is derived from an EMBL/GenBank/DDBJ whole genome shotgun (WGS) entry which is preliminary data.</text>
</comment>
<evidence type="ECO:0000313" key="3">
    <source>
        <dbReference type="Proteomes" id="UP001519272"/>
    </source>
</evidence>
<protein>
    <submittedName>
        <fullName evidence="2">Membrane protein</fullName>
    </submittedName>
</protein>
<keyword evidence="1" id="KW-0812">Transmembrane</keyword>
<dbReference type="EMBL" id="JAGGKG010000010">
    <property type="protein sequence ID" value="MBP1905704.1"/>
    <property type="molecule type" value="Genomic_DNA"/>
</dbReference>
<gene>
    <name evidence="2" type="ORF">J2Z32_002352</name>
</gene>
<feature type="transmembrane region" description="Helical" evidence="1">
    <location>
        <begin position="93"/>
        <end position="112"/>
    </location>
</feature>
<dbReference type="Proteomes" id="UP001519272">
    <property type="component" value="Unassembled WGS sequence"/>
</dbReference>
<reference evidence="2 3" key="1">
    <citation type="submission" date="2021-03" db="EMBL/GenBank/DDBJ databases">
        <title>Genomic Encyclopedia of Type Strains, Phase IV (KMG-IV): sequencing the most valuable type-strain genomes for metagenomic binning, comparative biology and taxonomic classification.</title>
        <authorList>
            <person name="Goeker M."/>
        </authorList>
    </citation>
    <scope>NUCLEOTIDE SEQUENCE [LARGE SCALE GENOMIC DNA]</scope>
    <source>
        <strain evidence="2 3">DSM 14349</strain>
    </source>
</reference>
<feature type="transmembrane region" description="Helical" evidence="1">
    <location>
        <begin position="37"/>
        <end position="58"/>
    </location>
</feature>
<feature type="transmembrane region" description="Helical" evidence="1">
    <location>
        <begin position="118"/>
        <end position="137"/>
    </location>
</feature>
<evidence type="ECO:0000313" key="2">
    <source>
        <dbReference type="EMBL" id="MBP1905704.1"/>
    </source>
</evidence>
<accession>A0ABS4FSZ7</accession>
<dbReference type="Pfam" id="PF20040">
    <property type="entry name" value="DUF6442"/>
    <property type="match status" value="1"/>
</dbReference>
<proteinExistence type="predicted"/>
<sequence length="143" mass="15986">MRKSIKDYFFTVLGLVILGVSLYLIKSVPDPQGIMLRLPSVLIGIGSGLFGVGIGNVISHNVMKKNPKLQKQHTINQNDERNVTINNLAKAKAFDLMTFMLGALMLSFAIMGTEMTSTLLLVGAYLFIHGYKIYYMYAYNKQM</sequence>
<keyword evidence="1" id="KW-1133">Transmembrane helix</keyword>
<dbReference type="RefSeq" id="WP_210089329.1">
    <property type="nucleotide sequence ID" value="NZ_JAGGKG010000010.1"/>
</dbReference>
<organism evidence="2 3">
    <name type="scientific">Paenibacillus turicensis</name>
    <dbReference type="NCBI Taxonomy" id="160487"/>
    <lineage>
        <taxon>Bacteria</taxon>
        <taxon>Bacillati</taxon>
        <taxon>Bacillota</taxon>
        <taxon>Bacilli</taxon>
        <taxon>Bacillales</taxon>
        <taxon>Paenibacillaceae</taxon>
        <taxon>Paenibacillus</taxon>
    </lineage>
</organism>
<evidence type="ECO:0000256" key="1">
    <source>
        <dbReference type="SAM" id="Phobius"/>
    </source>
</evidence>
<name>A0ABS4FSZ7_9BACL</name>
<dbReference type="InterPro" id="IPR045620">
    <property type="entry name" value="DUF6442"/>
</dbReference>